<evidence type="ECO:0000256" key="5">
    <source>
        <dbReference type="SAM" id="MobiDB-lite"/>
    </source>
</evidence>
<feature type="domain" description="LIM zinc-binding" evidence="6">
    <location>
        <begin position="76"/>
        <end position="136"/>
    </location>
</feature>
<evidence type="ECO:0000256" key="3">
    <source>
        <dbReference type="ARBA" id="ARBA00023038"/>
    </source>
</evidence>
<dbReference type="CDD" id="cd09442">
    <property type="entry name" value="LIM_Eplin_like"/>
    <property type="match status" value="1"/>
</dbReference>
<evidence type="ECO:0000256" key="4">
    <source>
        <dbReference type="PROSITE-ProRule" id="PRU00125"/>
    </source>
</evidence>
<organism evidence="7 8">
    <name type="scientific">Melanocharis versteri</name>
    <name type="common">Fan-tailed berrypecker</name>
    <dbReference type="NCBI Taxonomy" id="254552"/>
    <lineage>
        <taxon>Eukaryota</taxon>
        <taxon>Metazoa</taxon>
        <taxon>Chordata</taxon>
        <taxon>Craniata</taxon>
        <taxon>Vertebrata</taxon>
        <taxon>Euteleostomi</taxon>
        <taxon>Archelosauria</taxon>
        <taxon>Archosauria</taxon>
        <taxon>Dinosauria</taxon>
        <taxon>Saurischia</taxon>
        <taxon>Theropoda</taxon>
        <taxon>Coelurosauria</taxon>
        <taxon>Aves</taxon>
        <taxon>Neognathae</taxon>
        <taxon>Neoaves</taxon>
        <taxon>Telluraves</taxon>
        <taxon>Australaves</taxon>
        <taxon>Passeriformes</taxon>
        <taxon>Passeroidea</taxon>
        <taxon>Melanocharitidae</taxon>
        <taxon>Melanocharis</taxon>
    </lineage>
</organism>
<dbReference type="EMBL" id="VZTG01006163">
    <property type="protein sequence ID" value="NXA92654.1"/>
    <property type="molecule type" value="Genomic_DNA"/>
</dbReference>
<feature type="compositionally biased region" description="Basic and acidic residues" evidence="5">
    <location>
        <begin position="328"/>
        <end position="347"/>
    </location>
</feature>
<feature type="compositionally biased region" description="Low complexity" evidence="5">
    <location>
        <begin position="281"/>
        <end position="293"/>
    </location>
</feature>
<accession>A0A7K7ZQW3</accession>
<feature type="compositionally biased region" description="Polar residues" evidence="5">
    <location>
        <begin position="159"/>
        <end position="174"/>
    </location>
</feature>
<dbReference type="FunFam" id="2.10.110.10:FF:000002">
    <property type="entry name" value="LIM domain and actin-binding 1"/>
    <property type="match status" value="1"/>
</dbReference>
<feature type="region of interest" description="Disordered" evidence="5">
    <location>
        <begin position="243"/>
        <end position="351"/>
    </location>
</feature>
<keyword evidence="2 4" id="KW-0862">Zinc</keyword>
<protein>
    <submittedName>
        <fullName evidence="7">XIRP2 protein</fullName>
    </submittedName>
</protein>
<dbReference type="Gene3D" id="2.10.110.10">
    <property type="entry name" value="Cysteine Rich Protein"/>
    <property type="match status" value="1"/>
</dbReference>
<evidence type="ECO:0000256" key="2">
    <source>
        <dbReference type="ARBA" id="ARBA00022833"/>
    </source>
</evidence>
<dbReference type="GO" id="GO:0046872">
    <property type="term" value="F:metal ion binding"/>
    <property type="evidence" value="ECO:0007669"/>
    <property type="project" value="UniProtKB-KW"/>
</dbReference>
<proteinExistence type="predicted"/>
<dbReference type="Pfam" id="PF00412">
    <property type="entry name" value="LIM"/>
    <property type="match status" value="1"/>
</dbReference>
<evidence type="ECO:0000256" key="1">
    <source>
        <dbReference type="ARBA" id="ARBA00022723"/>
    </source>
</evidence>
<sequence>QVSPHEQVTHEIKMASTFTQHDPVINSAQNEELPKTVTQILKQQIEKAAQEKAVHSDGEIATSAKEVKKLQIQENETCKLCGQRVYPMERLVADMQNFHKSCFRCHHCGSQLSLGNYASLHGKIYCKPHFRQLFKSKGNYDEGFGHKQHKELWNSKDQLNSSDKTQAEETNPINSVPVDPKPTTEVDKDLYSGTEGAHPDILDNNLKKSTERGKLKMTWPPSTDDATSKKTFSIEELAKVNKSKWPPEGFAQEDSSLHTNKPLGNKKESQKNHTVMEQNKNTTTNSQQNQHSSFCSLSGKAGTNTCKAKKNEAGHKGKDEEAGNVQDKVNKLEASENREQSGKDINKGDNVIVDSTGKEQEKQINETDNSEVVQVTNIDDVTVQKNHKECSLNNNNNNNYATFSHLNICTQETTLSAMSTPKTALSHAICTESQHAFAKLDSQCGNEEIDEMYKLHESYSSDPVLAQDEQNSKDEDAVTSKSLAQFNNNATCQKSRTSSTLVLKKATNTTLSVDTELVCTGEESEYNKKDKNLNTISSDTLKISVLKKDNLVLNCGLIDSGDVSKKSCSPYSKE</sequence>
<keyword evidence="3 4" id="KW-0440">LIM domain</keyword>
<dbReference type="Proteomes" id="UP000538725">
    <property type="component" value="Unassembled WGS sequence"/>
</dbReference>
<evidence type="ECO:0000313" key="8">
    <source>
        <dbReference type="Proteomes" id="UP000538725"/>
    </source>
</evidence>
<evidence type="ECO:0000259" key="6">
    <source>
        <dbReference type="PROSITE" id="PS50023"/>
    </source>
</evidence>
<gene>
    <name evidence="7" type="primary">Xirp2_0</name>
    <name evidence="7" type="ORF">MELVER_R01731</name>
</gene>
<dbReference type="PANTHER" id="PTHR24206">
    <property type="entry name" value="OS06G0237300 PROTEIN"/>
    <property type="match status" value="1"/>
</dbReference>
<dbReference type="SUPFAM" id="SSF57716">
    <property type="entry name" value="Glucocorticoid receptor-like (DNA-binding domain)"/>
    <property type="match status" value="2"/>
</dbReference>
<dbReference type="AlphaFoldDB" id="A0A7K7ZQW3"/>
<keyword evidence="8" id="KW-1185">Reference proteome</keyword>
<feature type="non-terminal residue" evidence="7">
    <location>
        <position position="574"/>
    </location>
</feature>
<name>A0A7K7ZQW3_9PASE</name>
<evidence type="ECO:0000313" key="7">
    <source>
        <dbReference type="EMBL" id="NXA92654.1"/>
    </source>
</evidence>
<feature type="region of interest" description="Disordered" evidence="5">
    <location>
        <begin position="159"/>
        <end position="207"/>
    </location>
</feature>
<feature type="compositionally biased region" description="Basic and acidic residues" evidence="5">
    <location>
        <begin position="309"/>
        <end position="321"/>
    </location>
</feature>
<reference evidence="7 8" key="1">
    <citation type="submission" date="2019-09" db="EMBL/GenBank/DDBJ databases">
        <title>Bird 10,000 Genomes (B10K) Project - Family phase.</title>
        <authorList>
            <person name="Zhang G."/>
        </authorList>
    </citation>
    <scope>NUCLEOTIDE SEQUENCE [LARGE SCALE GENOMIC DNA]</scope>
    <source>
        <strain evidence="7">B10K-DU-029-37</strain>
        <tissue evidence="7">Liver</tissue>
    </source>
</reference>
<feature type="compositionally biased region" description="Basic and acidic residues" evidence="5">
    <location>
        <begin position="197"/>
        <end position="207"/>
    </location>
</feature>
<dbReference type="SMART" id="SM00132">
    <property type="entry name" value="LIM"/>
    <property type="match status" value="1"/>
</dbReference>
<comment type="caution">
    <text evidence="7">The sequence shown here is derived from an EMBL/GenBank/DDBJ whole genome shotgun (WGS) entry which is preliminary data.</text>
</comment>
<dbReference type="PROSITE" id="PS50023">
    <property type="entry name" value="LIM_DOMAIN_2"/>
    <property type="match status" value="1"/>
</dbReference>
<dbReference type="PROSITE" id="PS00478">
    <property type="entry name" value="LIM_DOMAIN_1"/>
    <property type="match status" value="1"/>
</dbReference>
<dbReference type="InterPro" id="IPR001781">
    <property type="entry name" value="Znf_LIM"/>
</dbReference>
<keyword evidence="1 4" id="KW-0479">Metal-binding</keyword>
<feature type="non-terminal residue" evidence="7">
    <location>
        <position position="1"/>
    </location>
</feature>